<dbReference type="EMBL" id="JAMKPW020000015">
    <property type="protein sequence ID" value="KAK8210400.1"/>
    <property type="molecule type" value="Genomic_DNA"/>
</dbReference>
<sequence>MPPDNRIVELMTCGYTHDEIFPFLAERHREAGFSPYVAQKESTGFIFNRVWAAVKRECLTILAEGVSTPPQLDQIWMEMFGSKVGPCTMMDMVGLDTVAFIEEHYIHERGLSSEKTVDYLRENYLNHGKLGMKSDKGGLLPPRQAQPAQPSQPEQSKVFFLDVGLGLPIKDGLQKMFTGGKVMEMTRDGKNVRSLVDGLPLPDGIDHCTKDDRLYWTNMGIPSSNDGSVMSANRDGSDVRTIVPQGSVHTPKQIAIDQASGKLYFCDREGLRVMRCNLDGSDLETIVQTGDWRKPEDKADLLKWCVGITISPALGKFFWTQKGNPKSNQGRIFMANIDIPAGETAETRSDIECVVQGLPECIDLEFEESMKTLYWTDRGELPFGNTLNRVALDAAGKATAKHEIIAQKFDEAIGLKLDPTSKTVFVSDLGGTIWSCNYDGTEKKKVFENKEACFTGLTIEERRILARIPQESGSGRSTNPRPWRRSTSDPSFRIRSHIWEQHLGPHPFTRTVHRLSAVMTTDVQKQSCTSCARRKIKCDKLSPCSNCSRSQSECIYRAPPLSRRHQKRPADEDLLSRITELEELLRKNKVRFQAMDNSWIPSSLEEKLVSKPQTHHPRSYSPFTAPNEVAQPLEAEAPTQIPARPPAQQPPPDPPGVHSEASRLWSGLPKDVCALIRPYQTIHPEDEATQSSTNSSIEAPFLIPFSLSGSPNLLKLHPQPKYIFKLWQTFAENVNPLTKVIHAPTLQQRILDVSWNLETITRPLEAVMFGVYALATISMKGQDCVQTFGETRSVLLNRYRSAAAHALIAAELHTTKDLEVLQAFVLFLLLDPRSEVSVTIIALATRIGHKMGLHRTDASSHLPFFEQEMRLRVWWQIMGLEGRARRKVLGLMSSMADYGDVRMPLNINDAELHPLMANRPVVEHSGATEMLYCLMRYEITQYVRLPHTIATIATTNPYELIASTSPEGMVRKTKLLGEMEHIYEDKYLRHCDPSIPLHQISSIVAQLTVHRMRFWCYHPRHQPDGGRHMSQKDQDVVFESSVRMLQLKYDVRETHFSAHLLEHWLVRTEVEAVVYMLSELRYRLSGDLLRTAWSLVERLYNEFPHLLQDDGKFYTALRDLTLQAWEARRREVEAQVDAVPEYISCYPMILWIGFFGTSFRRIEAGGENDAARSNVISDSPGPYE</sequence>
<comment type="caution">
    <text evidence="1">The sequence shown here is derived from an EMBL/GenBank/DDBJ whole genome shotgun (WGS) entry which is preliminary data.</text>
</comment>
<keyword evidence="2" id="KW-1185">Reference proteome</keyword>
<accession>A0ACC3SFI0</accession>
<organism evidence="1 2">
    <name type="scientific">Zalaria obscura</name>
    <dbReference type="NCBI Taxonomy" id="2024903"/>
    <lineage>
        <taxon>Eukaryota</taxon>
        <taxon>Fungi</taxon>
        <taxon>Dikarya</taxon>
        <taxon>Ascomycota</taxon>
        <taxon>Pezizomycotina</taxon>
        <taxon>Dothideomycetes</taxon>
        <taxon>Dothideomycetidae</taxon>
        <taxon>Dothideales</taxon>
        <taxon>Zalariaceae</taxon>
        <taxon>Zalaria</taxon>
    </lineage>
</organism>
<gene>
    <name evidence="1" type="ORF">M8818_003570</name>
</gene>
<dbReference type="Proteomes" id="UP001320706">
    <property type="component" value="Unassembled WGS sequence"/>
</dbReference>
<evidence type="ECO:0000313" key="1">
    <source>
        <dbReference type="EMBL" id="KAK8210400.1"/>
    </source>
</evidence>
<name>A0ACC3SFI0_9PEZI</name>
<protein>
    <submittedName>
        <fullName evidence="1">Uncharacterized protein</fullName>
    </submittedName>
</protein>
<evidence type="ECO:0000313" key="2">
    <source>
        <dbReference type="Proteomes" id="UP001320706"/>
    </source>
</evidence>
<proteinExistence type="predicted"/>
<reference evidence="1" key="1">
    <citation type="submission" date="2024-02" db="EMBL/GenBank/DDBJ databases">
        <title>Metagenome Assembled Genome of Zalaria obscura JY119.</title>
        <authorList>
            <person name="Vighnesh L."/>
            <person name="Jagadeeshwari U."/>
            <person name="Venkata Ramana C."/>
            <person name="Sasikala C."/>
        </authorList>
    </citation>
    <scope>NUCLEOTIDE SEQUENCE</scope>
    <source>
        <strain evidence="1">JY119</strain>
    </source>
</reference>